<dbReference type="SUPFAM" id="SSF52172">
    <property type="entry name" value="CheY-like"/>
    <property type="match status" value="1"/>
</dbReference>
<keyword evidence="1 5" id="KW-0238">DNA-binding</keyword>
<keyword evidence="2" id="KW-0597">Phosphoprotein</keyword>
<dbReference type="InterPro" id="IPR007492">
    <property type="entry name" value="LytTR_DNA-bd_dom"/>
</dbReference>
<dbReference type="PANTHER" id="PTHR48111:SF69">
    <property type="entry name" value="RESPONSE REGULATOR RECEIVER"/>
    <property type="match status" value="1"/>
</dbReference>
<sequence>MSAPLRVLIVDDEPLARQRLKDLLAEAPDMALVGECRNGNEAIAAIGSERPDLVLLDVQMPGQDGFGVLRALPPGHAPAVIFVTAHREFAVQAFEANALDYLLKPFDRERFRTSLARARDRRRAAPSSLDSELLARLESLTLPKPAAPYVTRLVAKVGWRMRFLQVEDIDYLTAEGNYVAVHVGKQSHLTRETMAALEEKLDPKQFLRAHRSLIVRLDRIEEVEPLPPGEYVFILRDGTRLTSGRSYRAQVQRALELPT</sequence>
<feature type="domain" description="HTH LytTR-type" evidence="4">
    <location>
        <begin position="153"/>
        <end position="257"/>
    </location>
</feature>
<dbReference type="SMART" id="SM00850">
    <property type="entry name" value="LytTR"/>
    <property type="match status" value="1"/>
</dbReference>
<dbReference type="GO" id="GO:0006355">
    <property type="term" value="P:regulation of DNA-templated transcription"/>
    <property type="evidence" value="ECO:0007669"/>
    <property type="project" value="TreeGrafter"/>
</dbReference>
<dbReference type="RefSeq" id="WP_120628556.1">
    <property type="nucleotide sequence ID" value="NZ_RAWG01000238.1"/>
</dbReference>
<dbReference type="Gene3D" id="3.40.50.2300">
    <property type="match status" value="1"/>
</dbReference>
<dbReference type="PROSITE" id="PS50930">
    <property type="entry name" value="HTH_LYTTR"/>
    <property type="match status" value="1"/>
</dbReference>
<dbReference type="InterPro" id="IPR039420">
    <property type="entry name" value="WalR-like"/>
</dbReference>
<dbReference type="Pfam" id="PF04397">
    <property type="entry name" value="LytTR"/>
    <property type="match status" value="1"/>
</dbReference>
<evidence type="ECO:0000313" key="6">
    <source>
        <dbReference type="Proteomes" id="UP000273405"/>
    </source>
</evidence>
<proteinExistence type="predicted"/>
<dbReference type="InterPro" id="IPR001789">
    <property type="entry name" value="Sig_transdc_resp-reg_receiver"/>
</dbReference>
<evidence type="ECO:0000313" key="5">
    <source>
        <dbReference type="EMBL" id="RKH37506.1"/>
    </source>
</evidence>
<dbReference type="PROSITE" id="PS50110">
    <property type="entry name" value="RESPONSE_REGULATORY"/>
    <property type="match status" value="1"/>
</dbReference>
<dbReference type="Proteomes" id="UP000273405">
    <property type="component" value="Unassembled WGS sequence"/>
</dbReference>
<dbReference type="SMART" id="SM00448">
    <property type="entry name" value="REC"/>
    <property type="match status" value="1"/>
</dbReference>
<evidence type="ECO:0000259" key="4">
    <source>
        <dbReference type="PROSITE" id="PS50930"/>
    </source>
</evidence>
<evidence type="ECO:0000256" key="1">
    <source>
        <dbReference type="ARBA" id="ARBA00023125"/>
    </source>
</evidence>
<dbReference type="AlphaFoldDB" id="A0A3A8MZQ3"/>
<dbReference type="GO" id="GO:0000156">
    <property type="term" value="F:phosphorelay response regulator activity"/>
    <property type="evidence" value="ECO:0007669"/>
    <property type="project" value="TreeGrafter"/>
</dbReference>
<dbReference type="GO" id="GO:0000976">
    <property type="term" value="F:transcription cis-regulatory region binding"/>
    <property type="evidence" value="ECO:0007669"/>
    <property type="project" value="TreeGrafter"/>
</dbReference>
<feature type="domain" description="Response regulatory" evidence="3">
    <location>
        <begin position="6"/>
        <end position="119"/>
    </location>
</feature>
<dbReference type="Pfam" id="PF00072">
    <property type="entry name" value="Response_reg"/>
    <property type="match status" value="1"/>
</dbReference>
<dbReference type="GO" id="GO:0005829">
    <property type="term" value="C:cytosol"/>
    <property type="evidence" value="ECO:0007669"/>
    <property type="project" value="TreeGrafter"/>
</dbReference>
<name>A0A3A8MZQ3_9BACT</name>
<feature type="modified residue" description="4-aspartylphosphate" evidence="2">
    <location>
        <position position="57"/>
    </location>
</feature>
<dbReference type="GO" id="GO:0032993">
    <property type="term" value="C:protein-DNA complex"/>
    <property type="evidence" value="ECO:0007669"/>
    <property type="project" value="TreeGrafter"/>
</dbReference>
<gene>
    <name evidence="5" type="ORF">D7X12_29320</name>
</gene>
<keyword evidence="6" id="KW-1185">Reference proteome</keyword>
<evidence type="ECO:0000259" key="3">
    <source>
        <dbReference type="PROSITE" id="PS50110"/>
    </source>
</evidence>
<evidence type="ECO:0000256" key="2">
    <source>
        <dbReference type="PROSITE-ProRule" id="PRU00169"/>
    </source>
</evidence>
<dbReference type="InterPro" id="IPR011006">
    <property type="entry name" value="CheY-like_superfamily"/>
</dbReference>
<dbReference type="PANTHER" id="PTHR48111">
    <property type="entry name" value="REGULATOR OF RPOS"/>
    <property type="match status" value="1"/>
</dbReference>
<accession>A0A3A8MZQ3</accession>
<protein>
    <submittedName>
        <fullName evidence="5">DNA-binding response regulator</fullName>
    </submittedName>
</protein>
<dbReference type="OrthoDB" id="1490554at2"/>
<dbReference type="Gene3D" id="2.40.50.1020">
    <property type="entry name" value="LytTr DNA-binding domain"/>
    <property type="match status" value="1"/>
</dbReference>
<organism evidence="5 6">
    <name type="scientific">Corallococcus sicarius</name>
    <dbReference type="NCBI Taxonomy" id="2316726"/>
    <lineage>
        <taxon>Bacteria</taxon>
        <taxon>Pseudomonadati</taxon>
        <taxon>Myxococcota</taxon>
        <taxon>Myxococcia</taxon>
        <taxon>Myxococcales</taxon>
        <taxon>Cystobacterineae</taxon>
        <taxon>Myxococcaceae</taxon>
        <taxon>Corallococcus</taxon>
    </lineage>
</organism>
<reference evidence="6" key="1">
    <citation type="submission" date="2018-09" db="EMBL/GenBank/DDBJ databases">
        <authorList>
            <person name="Livingstone P.G."/>
            <person name="Whitworth D.E."/>
        </authorList>
    </citation>
    <scope>NUCLEOTIDE SEQUENCE [LARGE SCALE GENOMIC DNA]</scope>
    <source>
        <strain evidence="6">CA040B</strain>
    </source>
</reference>
<comment type="caution">
    <text evidence="5">The sequence shown here is derived from an EMBL/GenBank/DDBJ whole genome shotgun (WGS) entry which is preliminary data.</text>
</comment>
<dbReference type="EMBL" id="RAWG01000238">
    <property type="protein sequence ID" value="RKH37506.1"/>
    <property type="molecule type" value="Genomic_DNA"/>
</dbReference>